<keyword evidence="1" id="KW-0175">Coiled coil</keyword>
<keyword evidence="4" id="KW-1185">Reference proteome</keyword>
<name>A0ABD6A9F4_9EURY</name>
<organism evidence="3 4">
    <name type="scientific">Halomarina halobia</name>
    <dbReference type="NCBI Taxonomy" id="3033386"/>
    <lineage>
        <taxon>Archaea</taxon>
        <taxon>Methanobacteriati</taxon>
        <taxon>Methanobacteriota</taxon>
        <taxon>Stenosarchaea group</taxon>
        <taxon>Halobacteria</taxon>
        <taxon>Halobacteriales</taxon>
        <taxon>Natronomonadaceae</taxon>
        <taxon>Halomarina</taxon>
    </lineage>
</organism>
<accession>A0ABD6A9F4</accession>
<dbReference type="GeneID" id="79316107"/>
<sequence length="543" mass="61593">MAPLIEPAPHEFAANFLFDERGLRPYFATDAVVKEYGGSKRATFDRNGESWTVKLYYQDSNLVHPGAETHSGTLFHLETIREFRVHVESLEDDAGQRKFNAHLTPRWQCQKAEKATGEVVSINTPEGFEEGVNVRVQGSNIRFTEYASLLQQAFLAVGINRTYFRSPHEYSNVQDAARYVRLEKSESGPIHARDGPLVQLGHLLESDRQGYRKLVQQDDDQQGNNLPGYYHTVTLGPERIREAWPGHEVPKEFKHYYARHAATLPESDPLAHPKLEVAYQVSRWDSKIGVSQQELSELEQELDEALLSVLNDAEISLLSSAGGPYRSDSYFKAEVSERDCDIIGLDLTAIKSRQESVVVRYLAGTNGLSPVEWDALETLVADGGCVSPKDIAATTGNHVESVRRALRRIDDLVQRKYGEVALRSSYIAELVYEAVEEARESTRRAVELGARALDSAERGIDERTSAWLAWASRYCEDVRDTRSARMEIRLGAVKNSREIYRTLNQGYRLWCDAKQDETRFRSAQVVFEVNGRINRSDTWRYLE</sequence>
<dbReference type="Pfam" id="PF25227">
    <property type="entry name" value="DUF7845"/>
    <property type="match status" value="1"/>
</dbReference>
<proteinExistence type="predicted"/>
<comment type="caution">
    <text evidence="3">The sequence shown here is derived from an EMBL/GenBank/DDBJ whole genome shotgun (WGS) entry which is preliminary data.</text>
</comment>
<feature type="coiled-coil region" evidence="1">
    <location>
        <begin position="281"/>
        <end position="308"/>
    </location>
</feature>
<evidence type="ECO:0000256" key="1">
    <source>
        <dbReference type="SAM" id="Coils"/>
    </source>
</evidence>
<dbReference type="RefSeq" id="WP_276303514.1">
    <property type="nucleotide sequence ID" value="NZ_CP119992.1"/>
</dbReference>
<evidence type="ECO:0000259" key="2">
    <source>
        <dbReference type="Pfam" id="PF25227"/>
    </source>
</evidence>
<dbReference type="AlphaFoldDB" id="A0ABD6A9F4"/>
<dbReference type="Proteomes" id="UP001596547">
    <property type="component" value="Unassembled WGS sequence"/>
</dbReference>
<protein>
    <submittedName>
        <fullName evidence="3">MarR family transcriptional regulator</fullName>
    </submittedName>
</protein>
<feature type="domain" description="DUF7845" evidence="2">
    <location>
        <begin position="5"/>
        <end position="334"/>
    </location>
</feature>
<evidence type="ECO:0000313" key="3">
    <source>
        <dbReference type="EMBL" id="MFC7317234.1"/>
    </source>
</evidence>
<dbReference type="InterPro" id="IPR057167">
    <property type="entry name" value="DUF7845"/>
</dbReference>
<reference evidence="3 4" key="1">
    <citation type="journal article" date="2019" name="Int. J. Syst. Evol. Microbiol.">
        <title>The Global Catalogue of Microorganisms (GCM) 10K type strain sequencing project: providing services to taxonomists for standard genome sequencing and annotation.</title>
        <authorList>
            <consortium name="The Broad Institute Genomics Platform"/>
            <consortium name="The Broad Institute Genome Sequencing Center for Infectious Disease"/>
            <person name="Wu L."/>
            <person name="Ma J."/>
        </authorList>
    </citation>
    <scope>NUCLEOTIDE SEQUENCE [LARGE SCALE GENOMIC DNA]</scope>
    <source>
        <strain evidence="3 4">PSR21</strain>
    </source>
</reference>
<gene>
    <name evidence="3" type="ORF">ACFQPE_10575</name>
</gene>
<dbReference type="EMBL" id="JBHTBF010000002">
    <property type="protein sequence ID" value="MFC7317234.1"/>
    <property type="molecule type" value="Genomic_DNA"/>
</dbReference>
<evidence type="ECO:0000313" key="4">
    <source>
        <dbReference type="Proteomes" id="UP001596547"/>
    </source>
</evidence>